<feature type="transmembrane region" description="Helical" evidence="8">
    <location>
        <begin position="142"/>
        <end position="161"/>
    </location>
</feature>
<organism evidence="9 10">
    <name type="scientific">Kribbella amoyensis</name>
    <dbReference type="NCBI Taxonomy" id="996641"/>
    <lineage>
        <taxon>Bacteria</taxon>
        <taxon>Bacillati</taxon>
        <taxon>Actinomycetota</taxon>
        <taxon>Actinomycetes</taxon>
        <taxon>Propionibacteriales</taxon>
        <taxon>Kribbellaceae</taxon>
        <taxon>Kribbella</taxon>
    </lineage>
</organism>
<feature type="transmembrane region" description="Helical" evidence="8">
    <location>
        <begin position="116"/>
        <end position="136"/>
    </location>
</feature>
<sequence>MAGLTKAPQRPQDLSPAEVIAHARAIRQARSVLVIGVLAVAVFAAFCVSLSLGDFKIPVLDVVKTLFGAGDRATEFIVNRLRLPRALTGLLVGAALGMSGAIFQSIARNPLASPDIIGVTYGASAFAVFAIITLGLTGPAVSALAIAGALLTAFVMYLLAWRRGVSSYRLILVGIGIGAIATSITSYLLTKARVEIAQQALIWLTGSLNGRDWSHVRSLAITIVVLAPILVVLVHRLRILQLGDDTASGLGLRVEGSRLGLIVLAVLLAAVATAAAGPIGFVAFVAPPIARWLSRSPGPAMIASALVGALVVSLSDLIAQHAFGDTQLPVGVVTGVVGAPYLMFLLARANRVGSGG</sequence>
<keyword evidence="6 8" id="KW-1133">Transmembrane helix</keyword>
<name>A0A561BMS9_9ACTN</name>
<evidence type="ECO:0000256" key="7">
    <source>
        <dbReference type="ARBA" id="ARBA00023136"/>
    </source>
</evidence>
<dbReference type="CDD" id="cd06550">
    <property type="entry name" value="TM_ABC_iron-siderophores_like"/>
    <property type="match status" value="1"/>
</dbReference>
<comment type="caution">
    <text evidence="9">The sequence shown here is derived from an EMBL/GenBank/DDBJ whole genome shotgun (WGS) entry which is preliminary data.</text>
</comment>
<evidence type="ECO:0000256" key="5">
    <source>
        <dbReference type="ARBA" id="ARBA00022692"/>
    </source>
</evidence>
<dbReference type="PANTHER" id="PTHR30472:SF24">
    <property type="entry name" value="FERRIC ENTEROBACTIN TRANSPORT SYSTEM PERMEASE PROTEIN FEPG"/>
    <property type="match status" value="1"/>
</dbReference>
<dbReference type="InterPro" id="IPR037294">
    <property type="entry name" value="ABC_BtuC-like"/>
</dbReference>
<dbReference type="GO" id="GO:0033214">
    <property type="term" value="P:siderophore-iron import into cell"/>
    <property type="evidence" value="ECO:0007669"/>
    <property type="project" value="TreeGrafter"/>
</dbReference>
<evidence type="ECO:0000313" key="10">
    <source>
        <dbReference type="Proteomes" id="UP000318380"/>
    </source>
</evidence>
<dbReference type="SUPFAM" id="SSF81345">
    <property type="entry name" value="ABC transporter involved in vitamin B12 uptake, BtuC"/>
    <property type="match status" value="1"/>
</dbReference>
<evidence type="ECO:0000256" key="3">
    <source>
        <dbReference type="ARBA" id="ARBA00022448"/>
    </source>
</evidence>
<evidence type="ECO:0000256" key="6">
    <source>
        <dbReference type="ARBA" id="ARBA00022989"/>
    </source>
</evidence>
<evidence type="ECO:0000256" key="4">
    <source>
        <dbReference type="ARBA" id="ARBA00022475"/>
    </source>
</evidence>
<feature type="transmembrane region" description="Helical" evidence="8">
    <location>
        <begin position="86"/>
        <end position="104"/>
    </location>
</feature>
<keyword evidence="10" id="KW-1185">Reference proteome</keyword>
<dbReference type="GO" id="GO:0005886">
    <property type="term" value="C:plasma membrane"/>
    <property type="evidence" value="ECO:0007669"/>
    <property type="project" value="UniProtKB-SubCell"/>
</dbReference>
<dbReference type="InterPro" id="IPR000522">
    <property type="entry name" value="ABC_transptr_permease_BtuC"/>
</dbReference>
<proteinExistence type="inferred from homology"/>
<feature type="transmembrane region" description="Helical" evidence="8">
    <location>
        <begin position="218"/>
        <end position="238"/>
    </location>
</feature>
<keyword evidence="4" id="KW-1003">Cell membrane</keyword>
<evidence type="ECO:0000256" key="2">
    <source>
        <dbReference type="ARBA" id="ARBA00007935"/>
    </source>
</evidence>
<dbReference type="Proteomes" id="UP000318380">
    <property type="component" value="Unassembled WGS sequence"/>
</dbReference>
<dbReference type="RefSeq" id="WP_145803905.1">
    <property type="nucleotide sequence ID" value="NZ_VIVK01000001.1"/>
</dbReference>
<accession>A0A561BMS9</accession>
<dbReference type="Pfam" id="PF01032">
    <property type="entry name" value="FecCD"/>
    <property type="match status" value="1"/>
</dbReference>
<reference evidence="9 10" key="1">
    <citation type="submission" date="2019-06" db="EMBL/GenBank/DDBJ databases">
        <title>Sequencing the genomes of 1000 actinobacteria strains.</title>
        <authorList>
            <person name="Klenk H.-P."/>
        </authorList>
    </citation>
    <scope>NUCLEOTIDE SEQUENCE [LARGE SCALE GENOMIC DNA]</scope>
    <source>
        <strain evidence="9 10">DSM 24683</strain>
    </source>
</reference>
<feature type="transmembrane region" description="Helical" evidence="8">
    <location>
        <begin position="330"/>
        <end position="349"/>
    </location>
</feature>
<comment type="subcellular location">
    <subcellularLocation>
        <location evidence="1">Cell membrane</location>
        <topology evidence="1">Multi-pass membrane protein</topology>
    </subcellularLocation>
</comment>
<dbReference type="PANTHER" id="PTHR30472">
    <property type="entry name" value="FERRIC ENTEROBACTIN TRANSPORT SYSTEM PERMEASE PROTEIN"/>
    <property type="match status" value="1"/>
</dbReference>
<evidence type="ECO:0000313" key="9">
    <source>
        <dbReference type="EMBL" id="TWD80149.1"/>
    </source>
</evidence>
<comment type="similarity">
    <text evidence="2">Belongs to the binding-protein-dependent transport system permease family. FecCD subfamily.</text>
</comment>
<dbReference type="Gene3D" id="1.10.3470.10">
    <property type="entry name" value="ABC transporter involved in vitamin B12 uptake, BtuC"/>
    <property type="match status" value="1"/>
</dbReference>
<keyword evidence="5 8" id="KW-0812">Transmembrane</keyword>
<gene>
    <name evidence="9" type="ORF">FB561_1221</name>
</gene>
<dbReference type="EMBL" id="VIVK01000001">
    <property type="protein sequence ID" value="TWD80149.1"/>
    <property type="molecule type" value="Genomic_DNA"/>
</dbReference>
<dbReference type="AlphaFoldDB" id="A0A561BMS9"/>
<keyword evidence="3" id="KW-0813">Transport</keyword>
<dbReference type="FunFam" id="1.10.3470.10:FF:000001">
    <property type="entry name" value="Vitamin B12 ABC transporter permease BtuC"/>
    <property type="match status" value="1"/>
</dbReference>
<dbReference type="GO" id="GO:0022857">
    <property type="term" value="F:transmembrane transporter activity"/>
    <property type="evidence" value="ECO:0007669"/>
    <property type="project" value="InterPro"/>
</dbReference>
<feature type="transmembrane region" description="Helical" evidence="8">
    <location>
        <begin position="298"/>
        <end position="318"/>
    </location>
</feature>
<protein>
    <submittedName>
        <fullName evidence="9">Iron complex transport system permease protein</fullName>
    </submittedName>
</protein>
<evidence type="ECO:0000256" key="8">
    <source>
        <dbReference type="SAM" id="Phobius"/>
    </source>
</evidence>
<feature type="transmembrane region" description="Helical" evidence="8">
    <location>
        <begin position="259"/>
        <end position="286"/>
    </location>
</feature>
<feature type="transmembrane region" description="Helical" evidence="8">
    <location>
        <begin position="168"/>
        <end position="189"/>
    </location>
</feature>
<dbReference type="OrthoDB" id="4455417at2"/>
<feature type="transmembrane region" description="Helical" evidence="8">
    <location>
        <begin position="32"/>
        <end position="52"/>
    </location>
</feature>
<keyword evidence="7 8" id="KW-0472">Membrane</keyword>
<evidence type="ECO:0000256" key="1">
    <source>
        <dbReference type="ARBA" id="ARBA00004651"/>
    </source>
</evidence>